<dbReference type="Pfam" id="PF03583">
    <property type="entry name" value="LIP"/>
    <property type="match status" value="1"/>
</dbReference>
<dbReference type="RefSeq" id="WP_188812333.1">
    <property type="nucleotide sequence ID" value="NZ_BMHT01000002.1"/>
</dbReference>
<dbReference type="Gene3D" id="1.10.260.160">
    <property type="match status" value="1"/>
</dbReference>
<accession>A0ABQ1TTQ4</accession>
<name>A0ABQ1TTQ4_9BACT</name>
<gene>
    <name evidence="2" type="ORF">GCM10011383_13170</name>
</gene>
<evidence type="ECO:0000256" key="1">
    <source>
        <dbReference type="SAM" id="SignalP"/>
    </source>
</evidence>
<organism evidence="2 3">
    <name type="scientific">Hymenobacter cavernae</name>
    <dbReference type="NCBI Taxonomy" id="2044852"/>
    <lineage>
        <taxon>Bacteria</taxon>
        <taxon>Pseudomonadati</taxon>
        <taxon>Bacteroidota</taxon>
        <taxon>Cytophagia</taxon>
        <taxon>Cytophagales</taxon>
        <taxon>Hymenobacteraceae</taxon>
        <taxon>Hymenobacter</taxon>
    </lineage>
</organism>
<dbReference type="InterPro" id="IPR029058">
    <property type="entry name" value="AB_hydrolase_fold"/>
</dbReference>
<keyword evidence="3" id="KW-1185">Reference proteome</keyword>
<dbReference type="EMBL" id="BMHT01000002">
    <property type="protein sequence ID" value="GGF03500.1"/>
    <property type="molecule type" value="Genomic_DNA"/>
</dbReference>
<keyword evidence="1" id="KW-0732">Signal</keyword>
<dbReference type="InterPro" id="IPR005152">
    <property type="entry name" value="Lipase_secreted"/>
</dbReference>
<evidence type="ECO:0000313" key="3">
    <source>
        <dbReference type="Proteomes" id="UP000632273"/>
    </source>
</evidence>
<protein>
    <recommendedName>
        <fullName evidence="4">Alpha/beta fold hydrolase</fullName>
    </recommendedName>
</protein>
<dbReference type="PIRSF" id="PIRSF029171">
    <property type="entry name" value="Esterase_LipA"/>
    <property type="match status" value="1"/>
</dbReference>
<dbReference type="Proteomes" id="UP000632273">
    <property type="component" value="Unassembled WGS sequence"/>
</dbReference>
<evidence type="ECO:0000313" key="2">
    <source>
        <dbReference type="EMBL" id="GGF03500.1"/>
    </source>
</evidence>
<proteinExistence type="predicted"/>
<feature type="chain" id="PRO_5046105166" description="Alpha/beta fold hydrolase" evidence="1">
    <location>
        <begin position="27"/>
        <end position="407"/>
    </location>
</feature>
<dbReference type="Gene3D" id="3.40.50.1820">
    <property type="entry name" value="alpha/beta hydrolase"/>
    <property type="match status" value="1"/>
</dbReference>
<dbReference type="PANTHER" id="PTHR34853">
    <property type="match status" value="1"/>
</dbReference>
<sequence length="407" mass="44480">MLRNRTPFRWLLLLWLAVLASCDIFQNDPPTPLPTPQPDGQELFVSADLIATVPKVTLQGLAVLSGLGNFAPFAKYDVTFYRFVYKVKYQGQDIQASGLLGIPQGTPTAPALLSAQHGTMFKQSDAPSNFPNTFSGFELFASTGFVTVIPDFIGYGISKNIFHPYYDKPASALAVVNMVKAAQYFLATKSVAINDNLFLVGYSEGGYVTMAAQQEIETHAGHNLAVTAAAEGAGGYDLTGFMNLIATVPTYASPSFLAFIIQAYNTTYTWNRPLTEFFQEPYAGKIPGLLNGTKTTDEINAELTTSPAALFTPTFYANLKNPNGELVLKQKLADNGFGDWVPESPTRLYHGTNDESVFYQTSETTFNRFKAAGATNVEFFPIPGGMHRTSIEPMMVNALPWLQSLDK</sequence>
<dbReference type="PANTHER" id="PTHR34853:SF1">
    <property type="entry name" value="LIPASE 5"/>
    <property type="match status" value="1"/>
</dbReference>
<feature type="signal peptide" evidence="1">
    <location>
        <begin position="1"/>
        <end position="26"/>
    </location>
</feature>
<dbReference type="PROSITE" id="PS51257">
    <property type="entry name" value="PROKAR_LIPOPROTEIN"/>
    <property type="match status" value="1"/>
</dbReference>
<reference evidence="3" key="1">
    <citation type="journal article" date="2019" name="Int. J. Syst. Evol. Microbiol.">
        <title>The Global Catalogue of Microorganisms (GCM) 10K type strain sequencing project: providing services to taxonomists for standard genome sequencing and annotation.</title>
        <authorList>
            <consortium name="The Broad Institute Genomics Platform"/>
            <consortium name="The Broad Institute Genome Sequencing Center for Infectious Disease"/>
            <person name="Wu L."/>
            <person name="Ma J."/>
        </authorList>
    </citation>
    <scope>NUCLEOTIDE SEQUENCE [LARGE SCALE GENOMIC DNA]</scope>
    <source>
        <strain evidence="3">CGMCC 1.15197</strain>
    </source>
</reference>
<evidence type="ECO:0008006" key="4">
    <source>
        <dbReference type="Google" id="ProtNLM"/>
    </source>
</evidence>
<comment type="caution">
    <text evidence="2">The sequence shown here is derived from an EMBL/GenBank/DDBJ whole genome shotgun (WGS) entry which is preliminary data.</text>
</comment>
<dbReference type="SUPFAM" id="SSF53474">
    <property type="entry name" value="alpha/beta-Hydrolases"/>
    <property type="match status" value="1"/>
</dbReference>